<dbReference type="EMBL" id="CABFWN010000006">
    <property type="protein sequence ID" value="VUG19978.1"/>
    <property type="molecule type" value="Genomic_DNA"/>
</dbReference>
<reference evidence="4 5" key="1">
    <citation type="submission" date="2019-07" db="EMBL/GenBank/DDBJ databases">
        <authorList>
            <person name="Friedrich A."/>
            <person name="Schacherer J."/>
        </authorList>
    </citation>
    <scope>NUCLEOTIDE SEQUENCE [LARGE SCALE GENOMIC DNA]</scope>
</reference>
<dbReference type="NCBIfam" id="TIGR00585">
    <property type="entry name" value="mutl"/>
    <property type="match status" value="1"/>
</dbReference>
<dbReference type="Proteomes" id="UP000478008">
    <property type="component" value="Unassembled WGS sequence"/>
</dbReference>
<name>A0A7D9D023_DEKBR</name>
<organism evidence="4 5">
    <name type="scientific">Dekkera bruxellensis</name>
    <name type="common">Brettanomyces custersii</name>
    <dbReference type="NCBI Taxonomy" id="5007"/>
    <lineage>
        <taxon>Eukaryota</taxon>
        <taxon>Fungi</taxon>
        <taxon>Dikarya</taxon>
        <taxon>Ascomycota</taxon>
        <taxon>Saccharomycotina</taxon>
        <taxon>Pichiomycetes</taxon>
        <taxon>Pichiales</taxon>
        <taxon>Pichiaceae</taxon>
        <taxon>Brettanomyces</taxon>
    </lineage>
</organism>
<dbReference type="Gene3D" id="3.30.230.10">
    <property type="match status" value="1"/>
</dbReference>
<dbReference type="SUPFAM" id="SSF55874">
    <property type="entry name" value="ATPase domain of HSP90 chaperone/DNA topoisomerase II/histidine kinase"/>
    <property type="match status" value="1"/>
</dbReference>
<dbReference type="PROSITE" id="PS00058">
    <property type="entry name" value="DNA_MISMATCH_REPAIR_1"/>
    <property type="match status" value="1"/>
</dbReference>
<dbReference type="Gene3D" id="3.30.565.10">
    <property type="entry name" value="Histidine kinase-like ATPase, C-terminal domain"/>
    <property type="match status" value="1"/>
</dbReference>
<accession>A0A7D9D023</accession>
<dbReference type="GO" id="GO:0061982">
    <property type="term" value="P:meiosis I cell cycle process"/>
    <property type="evidence" value="ECO:0007669"/>
    <property type="project" value="UniProtKB-ARBA"/>
</dbReference>
<dbReference type="PANTHER" id="PTHR10073">
    <property type="entry name" value="DNA MISMATCH REPAIR PROTEIN MLH, PMS, MUTL"/>
    <property type="match status" value="1"/>
</dbReference>
<dbReference type="GO" id="GO:0016887">
    <property type="term" value="F:ATP hydrolysis activity"/>
    <property type="evidence" value="ECO:0007669"/>
    <property type="project" value="InterPro"/>
</dbReference>
<dbReference type="SUPFAM" id="SSF54211">
    <property type="entry name" value="Ribosomal protein S5 domain 2-like"/>
    <property type="match status" value="1"/>
</dbReference>
<dbReference type="GO" id="GO:0005524">
    <property type="term" value="F:ATP binding"/>
    <property type="evidence" value="ECO:0007669"/>
    <property type="project" value="InterPro"/>
</dbReference>
<dbReference type="GO" id="GO:0030983">
    <property type="term" value="F:mismatched DNA binding"/>
    <property type="evidence" value="ECO:0007669"/>
    <property type="project" value="InterPro"/>
</dbReference>
<keyword evidence="2" id="KW-0227">DNA damage</keyword>
<protein>
    <submittedName>
        <fullName evidence="4">DEBR0S6_04852g1_1</fullName>
    </submittedName>
</protein>
<dbReference type="GO" id="GO:0140664">
    <property type="term" value="F:ATP-dependent DNA damage sensor activity"/>
    <property type="evidence" value="ECO:0007669"/>
    <property type="project" value="InterPro"/>
</dbReference>
<dbReference type="InterPro" id="IPR014721">
    <property type="entry name" value="Ribsml_uS5_D2-typ_fold_subgr"/>
</dbReference>
<evidence type="ECO:0000313" key="4">
    <source>
        <dbReference type="EMBL" id="VUG19978.1"/>
    </source>
</evidence>
<dbReference type="InterPro" id="IPR002099">
    <property type="entry name" value="MutL/Mlh/PMS"/>
</dbReference>
<dbReference type="Pfam" id="PF01119">
    <property type="entry name" value="DNA_mis_repair"/>
    <property type="match status" value="1"/>
</dbReference>
<dbReference type="Pfam" id="PF13589">
    <property type="entry name" value="HATPase_c_3"/>
    <property type="match status" value="1"/>
</dbReference>
<dbReference type="InterPro" id="IPR020568">
    <property type="entry name" value="Ribosomal_Su5_D2-typ_SF"/>
</dbReference>
<dbReference type="PANTHER" id="PTHR10073:SF44">
    <property type="entry name" value="DNA MISMATCH REPAIR PROTEIN MLH2"/>
    <property type="match status" value="1"/>
</dbReference>
<evidence type="ECO:0000259" key="3">
    <source>
        <dbReference type="SMART" id="SM01340"/>
    </source>
</evidence>
<proteinExistence type="inferred from homology"/>
<comment type="similarity">
    <text evidence="1">Belongs to the DNA mismatch repair MutL/HexB family.</text>
</comment>
<dbReference type="InterPro" id="IPR038973">
    <property type="entry name" value="MutL/Mlh/Pms-like"/>
</dbReference>
<dbReference type="GO" id="GO:0032389">
    <property type="term" value="C:MutLalpha complex"/>
    <property type="evidence" value="ECO:0007669"/>
    <property type="project" value="TreeGrafter"/>
</dbReference>
<dbReference type="InterPro" id="IPR014762">
    <property type="entry name" value="DNA_mismatch_repair_CS"/>
</dbReference>
<sequence>MSIKRLKKQVFSSILSNSSIYSQASVLKELVENSIDALIESTNGRICVEIDAKSAGLQYMVVHDNGSGISKDGRSLMCLNCTTSKLRTIDDLNQGITTCGFRGEALYFISQLSKQMQIKTRTAHDDVCEVWNVNKEGLPSAVPEKIAGPFGTTVKLQEIFSSTPVRKQFLQKHFRSQMEKIRRMIIGYSFAYRNIRFQLEVLDVSFNGHLGSVIDNMMIPSKSSSLEIAMNVLKLREKESLFELDESVDIHIPNSDDTFKVHISGVLPRMRAQDEVAASRRLKVLFVNERLLSLKLKFGRTISRGLNDLYEQAMLLKPQAWFLKLDIPPEIVDVNIEPSKDDVMIPAELILLTDVFRCLRRIIRKECTVPEEQPEDLTNFGTSNPSLDADDVELTVQTIAPVDTTSSDGKADSLFVPNNCDHTTKRVETHVSILHESSDDEASSIILSPQEELTQVRESLTSPPTSQPKPIQISLKRIPLISEMSQRTLGLVQNVLFTPSRNKDHRNDILFRESGWTSRVGIPTQLLQLGFVEILKKNGHRVSLSSLKTELNKDGIFKVEF</sequence>
<feature type="domain" description="DNA mismatch repair protein S5" evidence="3">
    <location>
        <begin position="229"/>
        <end position="364"/>
    </location>
</feature>
<dbReference type="InterPro" id="IPR036890">
    <property type="entry name" value="HATPase_C_sf"/>
</dbReference>
<gene>
    <name evidence="4" type="ORF">DEBR0S6_04852G</name>
</gene>
<evidence type="ECO:0000256" key="2">
    <source>
        <dbReference type="ARBA" id="ARBA00022763"/>
    </source>
</evidence>
<dbReference type="SMART" id="SM01340">
    <property type="entry name" value="DNA_mis_repair"/>
    <property type="match status" value="1"/>
</dbReference>
<keyword evidence="5" id="KW-1185">Reference proteome</keyword>
<dbReference type="GO" id="GO:0006298">
    <property type="term" value="P:mismatch repair"/>
    <property type="evidence" value="ECO:0007669"/>
    <property type="project" value="InterPro"/>
</dbReference>
<dbReference type="AlphaFoldDB" id="A0A7D9D023"/>
<evidence type="ECO:0000313" key="5">
    <source>
        <dbReference type="Proteomes" id="UP000478008"/>
    </source>
</evidence>
<evidence type="ECO:0000256" key="1">
    <source>
        <dbReference type="ARBA" id="ARBA00006082"/>
    </source>
</evidence>
<dbReference type="InterPro" id="IPR013507">
    <property type="entry name" value="DNA_mismatch_S5_2-like"/>
</dbReference>